<comment type="caution">
    <text evidence="1">The sequence shown here is derived from an EMBL/GenBank/DDBJ whole genome shotgun (WGS) entry which is preliminary data.</text>
</comment>
<accession>A0AAE0DCQ1</accession>
<evidence type="ECO:0000313" key="1">
    <source>
        <dbReference type="EMBL" id="KAK2780088.1"/>
    </source>
</evidence>
<keyword evidence="2" id="KW-1185">Reference proteome</keyword>
<protein>
    <submittedName>
        <fullName evidence="1">Uncharacterized protein</fullName>
    </submittedName>
</protein>
<gene>
    <name evidence="1" type="ORF">CKAH01_00032</name>
</gene>
<proteinExistence type="predicted"/>
<reference evidence="1" key="1">
    <citation type="submission" date="2023-02" db="EMBL/GenBank/DDBJ databases">
        <title>Colletotrichum kahawae CIFC_Que2 genome sequencing and assembly.</title>
        <authorList>
            <person name="Baroncelli R."/>
        </authorList>
    </citation>
    <scope>NUCLEOTIDE SEQUENCE</scope>
    <source>
        <strain evidence="1">CIFC_Que2</strain>
    </source>
</reference>
<name>A0AAE0DCQ1_COLKA</name>
<dbReference type="EMBL" id="VYYT01000001">
    <property type="protein sequence ID" value="KAK2780088.1"/>
    <property type="molecule type" value="Genomic_DNA"/>
</dbReference>
<evidence type="ECO:0000313" key="2">
    <source>
        <dbReference type="Proteomes" id="UP001281614"/>
    </source>
</evidence>
<dbReference type="Proteomes" id="UP001281614">
    <property type="component" value="Unassembled WGS sequence"/>
</dbReference>
<organism evidence="1 2">
    <name type="scientific">Colletotrichum kahawae</name>
    <name type="common">Coffee berry disease fungus</name>
    <dbReference type="NCBI Taxonomy" id="34407"/>
    <lineage>
        <taxon>Eukaryota</taxon>
        <taxon>Fungi</taxon>
        <taxon>Dikarya</taxon>
        <taxon>Ascomycota</taxon>
        <taxon>Pezizomycotina</taxon>
        <taxon>Sordariomycetes</taxon>
        <taxon>Hypocreomycetidae</taxon>
        <taxon>Glomerellales</taxon>
        <taxon>Glomerellaceae</taxon>
        <taxon>Colletotrichum</taxon>
        <taxon>Colletotrichum gloeosporioides species complex</taxon>
    </lineage>
</organism>
<dbReference type="AlphaFoldDB" id="A0AAE0DCQ1"/>
<sequence length="39" mass="4447">MRLGPFVGRFHHSTPRPFLSTRISASLEVKTCLPCFFLP</sequence>